<comment type="pathway">
    <text evidence="1">Carbohydrate degradation.</text>
</comment>
<gene>
    <name evidence="12" type="ORF">HMPREF9429_00799</name>
</gene>
<dbReference type="RefSeq" id="WP_006941813.1">
    <property type="nucleotide sequence ID" value="NZ_GL538208.1"/>
</dbReference>
<keyword evidence="13" id="KW-1185">Reference proteome</keyword>
<comment type="catalytic activity">
    <reaction evidence="9">
        <text>D-fructose + ATP = D-fructose 6-phosphate + ADP + H(+)</text>
        <dbReference type="Rhea" id="RHEA:16125"/>
        <dbReference type="ChEBI" id="CHEBI:15378"/>
        <dbReference type="ChEBI" id="CHEBI:30616"/>
        <dbReference type="ChEBI" id="CHEBI:37721"/>
        <dbReference type="ChEBI" id="CHEBI:61527"/>
        <dbReference type="ChEBI" id="CHEBI:456216"/>
        <dbReference type="EC" id="2.7.1.1"/>
    </reaction>
    <physiologicalReaction direction="left-to-right" evidence="9">
        <dbReference type="Rhea" id="RHEA:16126"/>
    </physiologicalReaction>
</comment>
<dbReference type="SUPFAM" id="SSF53067">
    <property type="entry name" value="Actin-like ATPase domain"/>
    <property type="match status" value="2"/>
</dbReference>
<reference evidence="12 13" key="1">
    <citation type="submission" date="2010-08" db="EMBL/GenBank/DDBJ databases">
        <authorList>
            <person name="Weinstock G."/>
            <person name="Sodergren E."/>
            <person name="Clifton S."/>
            <person name="Fulton L."/>
            <person name="Fulton B."/>
            <person name="Courtney L."/>
            <person name="Fronick C."/>
            <person name="Harrison M."/>
            <person name="Strong C."/>
            <person name="Farmer C."/>
            <person name="Delahaunty K."/>
            <person name="Markovic C."/>
            <person name="Hall O."/>
            <person name="Minx P."/>
            <person name="Tomlinson C."/>
            <person name="Mitreva M."/>
            <person name="Hou S."/>
            <person name="Chen J."/>
            <person name="Wollam A."/>
            <person name="Pepin K.H."/>
            <person name="Johnson M."/>
            <person name="Bhonagiri V."/>
            <person name="Zhang X."/>
            <person name="Suruliraj S."/>
            <person name="Warren W."/>
            <person name="Chinwalla A."/>
            <person name="Mardis E.R."/>
            <person name="Wilson R.K."/>
        </authorList>
    </citation>
    <scope>NUCLEOTIDE SEQUENCE [LARGE SCALE GENOMIC DNA]</scope>
    <source>
        <strain evidence="12 13">F0359</strain>
    </source>
</reference>
<evidence type="ECO:0000313" key="13">
    <source>
        <dbReference type="Proteomes" id="UP000003195"/>
    </source>
</evidence>
<dbReference type="GO" id="GO:0005524">
    <property type="term" value="F:ATP binding"/>
    <property type="evidence" value="ECO:0007669"/>
    <property type="project" value="UniProtKB-KW"/>
</dbReference>
<dbReference type="AlphaFoldDB" id="E2ZBH2"/>
<evidence type="ECO:0000256" key="8">
    <source>
        <dbReference type="ARBA" id="ARBA00023152"/>
    </source>
</evidence>
<evidence type="ECO:0000256" key="9">
    <source>
        <dbReference type="ARBA" id="ARBA00047905"/>
    </source>
</evidence>
<dbReference type="PANTHER" id="PTHR19443">
    <property type="entry name" value="HEXOKINASE"/>
    <property type="match status" value="1"/>
</dbReference>
<dbReference type="HOGENOM" id="CLU_014393_5_3_9"/>
<evidence type="ECO:0000256" key="2">
    <source>
        <dbReference type="ARBA" id="ARBA00005007"/>
    </source>
</evidence>
<dbReference type="GO" id="GO:0004340">
    <property type="term" value="F:glucokinase activity"/>
    <property type="evidence" value="ECO:0007669"/>
    <property type="project" value="TreeGrafter"/>
</dbReference>
<evidence type="ECO:0000256" key="1">
    <source>
        <dbReference type="ARBA" id="ARBA00004921"/>
    </source>
</evidence>
<dbReference type="Pfam" id="PF03727">
    <property type="entry name" value="Hexokinase_2"/>
    <property type="match status" value="1"/>
</dbReference>
<evidence type="ECO:0000259" key="10">
    <source>
        <dbReference type="Pfam" id="PF00349"/>
    </source>
</evidence>
<dbReference type="InterPro" id="IPR001312">
    <property type="entry name" value="Hexokinase"/>
</dbReference>
<dbReference type="EMBL" id="AECS01000036">
    <property type="protein sequence ID" value="EFQ04200.1"/>
    <property type="molecule type" value="Genomic_DNA"/>
</dbReference>
<comment type="similarity">
    <text evidence="3">Belongs to the hexokinase family.</text>
</comment>
<dbReference type="STRING" id="706434.HMPREF9429_00799"/>
<dbReference type="PANTHER" id="PTHR19443:SF16">
    <property type="entry name" value="HEXOKINASE TYPE 1-RELATED"/>
    <property type="match status" value="1"/>
</dbReference>
<feature type="domain" description="Hexokinase N-terminal" evidence="10">
    <location>
        <begin position="10"/>
        <end position="201"/>
    </location>
</feature>
<dbReference type="InterPro" id="IPR022672">
    <property type="entry name" value="Hexokinase_N"/>
</dbReference>
<dbReference type="OrthoDB" id="6383434at2"/>
<name>E2ZBH2_9FIRM</name>
<keyword evidence="5" id="KW-0547">Nucleotide-binding</keyword>
<dbReference type="Pfam" id="PF00349">
    <property type="entry name" value="Hexokinase_1"/>
    <property type="match status" value="1"/>
</dbReference>
<accession>E2ZBH2</accession>
<evidence type="ECO:0000256" key="6">
    <source>
        <dbReference type="ARBA" id="ARBA00022777"/>
    </source>
</evidence>
<dbReference type="InterPro" id="IPR043129">
    <property type="entry name" value="ATPase_NBD"/>
</dbReference>
<protein>
    <submittedName>
        <fullName evidence="12">Hexokinase</fullName>
    </submittedName>
</protein>
<dbReference type="Gene3D" id="3.40.367.20">
    <property type="match status" value="1"/>
</dbReference>
<proteinExistence type="inferred from homology"/>
<dbReference type="GO" id="GO:0008865">
    <property type="term" value="F:fructokinase activity"/>
    <property type="evidence" value="ECO:0007669"/>
    <property type="project" value="TreeGrafter"/>
</dbReference>
<comment type="pathway">
    <text evidence="2">Carbohydrate metabolism.</text>
</comment>
<dbReference type="UniPathway" id="UPA00109">
    <property type="reaction ID" value="UER00180"/>
</dbReference>
<dbReference type="InterPro" id="IPR022673">
    <property type="entry name" value="Hexokinase_C"/>
</dbReference>
<dbReference type="GO" id="GO:0005536">
    <property type="term" value="F:D-glucose binding"/>
    <property type="evidence" value="ECO:0007669"/>
    <property type="project" value="InterPro"/>
</dbReference>
<keyword evidence="4" id="KW-0808">Transferase</keyword>
<evidence type="ECO:0000259" key="11">
    <source>
        <dbReference type="Pfam" id="PF03727"/>
    </source>
</evidence>
<dbReference type="Gene3D" id="3.30.420.40">
    <property type="match status" value="1"/>
</dbReference>
<dbReference type="PROSITE" id="PS51748">
    <property type="entry name" value="HEXOKINASE_2"/>
    <property type="match status" value="1"/>
</dbReference>
<keyword evidence="8" id="KW-0324">Glycolysis</keyword>
<dbReference type="CDD" id="cd24000">
    <property type="entry name" value="ASKHA_NBD_HK"/>
    <property type="match status" value="1"/>
</dbReference>
<dbReference type="GO" id="GO:0001678">
    <property type="term" value="P:intracellular glucose homeostasis"/>
    <property type="evidence" value="ECO:0007669"/>
    <property type="project" value="InterPro"/>
</dbReference>
<organism evidence="12 13">
    <name type="scientific">Megasphaera micronuciformis F0359</name>
    <dbReference type="NCBI Taxonomy" id="706434"/>
    <lineage>
        <taxon>Bacteria</taxon>
        <taxon>Bacillati</taxon>
        <taxon>Bacillota</taxon>
        <taxon>Negativicutes</taxon>
        <taxon>Veillonellales</taxon>
        <taxon>Veillonellaceae</taxon>
        <taxon>Megasphaera</taxon>
    </lineage>
</organism>
<keyword evidence="6 12" id="KW-0418">Kinase</keyword>
<evidence type="ECO:0000256" key="4">
    <source>
        <dbReference type="ARBA" id="ARBA00022679"/>
    </source>
</evidence>
<sequence>MEKNNEWYAIGKDFCLSDEALYQFTAAFREDMEAALAGKESSLSADRTFIGLPTGREGGRYIAVDFGGSTLRAARILLTGKGYYVIERKAQMPLVVPGKHDFTSQSATAEELFDALADLVSQVADKNKHYVLGHTFSFAVEQHELGDGKLLSWVKEIGTSGVEGKYVNQLLTEALKRRGYTLIRPVALLNDTTATLLTAAYANEICNVAVICGTGFNMCFYDNRKKEIVNLEAGEFSRLTRSAWDLAVDKETQHPGRHLLEKMLSGAYLGRIFRRLVMAYFKTDQIPHISTETLANLIRSESPQETRRLMSAAWGRILTFEDTKALSNLGASVFVRSAQLMGAAVAAVLLHMYGHEEVPNQTIAVDGSVCTRVRGCLPVMTEAAFNCFHNAAGNMKEMKALPEFLENSSLVGAAIAAAIVMRDRE</sequence>
<dbReference type="GO" id="GO:0006006">
    <property type="term" value="P:glucose metabolic process"/>
    <property type="evidence" value="ECO:0007669"/>
    <property type="project" value="TreeGrafter"/>
</dbReference>
<feature type="domain" description="Hexokinase C-terminal" evidence="11">
    <location>
        <begin position="208"/>
        <end position="419"/>
    </location>
</feature>
<dbReference type="GO" id="GO:0006096">
    <property type="term" value="P:glycolytic process"/>
    <property type="evidence" value="ECO:0007669"/>
    <property type="project" value="UniProtKB-UniPathway"/>
</dbReference>
<dbReference type="PRINTS" id="PR00475">
    <property type="entry name" value="HEXOKINASE"/>
</dbReference>
<dbReference type="GO" id="GO:0005829">
    <property type="term" value="C:cytosol"/>
    <property type="evidence" value="ECO:0007669"/>
    <property type="project" value="TreeGrafter"/>
</dbReference>
<evidence type="ECO:0000313" key="12">
    <source>
        <dbReference type="EMBL" id="EFQ04200.1"/>
    </source>
</evidence>
<keyword evidence="7" id="KW-0067">ATP-binding</keyword>
<evidence type="ECO:0000256" key="7">
    <source>
        <dbReference type="ARBA" id="ARBA00022840"/>
    </source>
</evidence>
<dbReference type="eggNOG" id="COG5026">
    <property type="taxonomic scope" value="Bacteria"/>
</dbReference>
<evidence type="ECO:0000256" key="5">
    <source>
        <dbReference type="ARBA" id="ARBA00022741"/>
    </source>
</evidence>
<comment type="caution">
    <text evidence="12">The sequence shown here is derived from an EMBL/GenBank/DDBJ whole genome shotgun (WGS) entry which is preliminary data.</text>
</comment>
<evidence type="ECO:0000256" key="3">
    <source>
        <dbReference type="ARBA" id="ARBA00009225"/>
    </source>
</evidence>
<dbReference type="Proteomes" id="UP000003195">
    <property type="component" value="Unassembled WGS sequence"/>
</dbReference>